<dbReference type="InterPro" id="IPR015892">
    <property type="entry name" value="Carbonic_anhydrase_CS"/>
</dbReference>
<evidence type="ECO:0000256" key="7">
    <source>
        <dbReference type="ARBA" id="ARBA00048348"/>
    </source>
</evidence>
<dbReference type="SUPFAM" id="SSF53056">
    <property type="entry name" value="beta-carbonic anhydrase, cab"/>
    <property type="match status" value="1"/>
</dbReference>
<dbReference type="InterPro" id="IPR036874">
    <property type="entry name" value="Carbonic_anhydrase_sf"/>
</dbReference>
<comment type="caution">
    <text evidence="10">The sequence shown here is derived from an EMBL/GenBank/DDBJ whole genome shotgun (WGS) entry which is preliminary data.</text>
</comment>
<dbReference type="PANTHER" id="PTHR11002">
    <property type="entry name" value="CARBONIC ANHYDRASE"/>
    <property type="match status" value="1"/>
</dbReference>
<evidence type="ECO:0000313" key="11">
    <source>
        <dbReference type="Proteomes" id="UP000627446"/>
    </source>
</evidence>
<evidence type="ECO:0000256" key="5">
    <source>
        <dbReference type="ARBA" id="ARBA00023239"/>
    </source>
</evidence>
<feature type="binding site" evidence="9">
    <location>
        <position position="49"/>
    </location>
    <ligand>
        <name>Zn(2+)</name>
        <dbReference type="ChEBI" id="CHEBI:29105"/>
    </ligand>
</feature>
<dbReference type="EC" id="4.2.1.1" evidence="2"/>
<dbReference type="SMART" id="SM00947">
    <property type="entry name" value="Pro_CA"/>
    <property type="match status" value="1"/>
</dbReference>
<dbReference type="Pfam" id="PF00484">
    <property type="entry name" value="Pro_CA"/>
    <property type="match status" value="1"/>
</dbReference>
<feature type="binding site" evidence="9">
    <location>
        <position position="108"/>
    </location>
    <ligand>
        <name>Zn(2+)</name>
        <dbReference type="ChEBI" id="CHEBI:29105"/>
    </ligand>
</feature>
<reference evidence="10" key="1">
    <citation type="submission" date="2020-08" db="EMBL/GenBank/DDBJ databases">
        <title>Novel species isolated from subtropical streams in China.</title>
        <authorList>
            <person name="Lu H."/>
        </authorList>
    </citation>
    <scope>NUCLEOTIDE SEQUENCE</scope>
    <source>
        <strain evidence="10">LX22W</strain>
    </source>
</reference>
<dbReference type="GO" id="GO:0015976">
    <property type="term" value="P:carbon utilization"/>
    <property type="evidence" value="ECO:0007669"/>
    <property type="project" value="InterPro"/>
</dbReference>
<evidence type="ECO:0000313" key="10">
    <source>
        <dbReference type="EMBL" id="MBC3882236.1"/>
    </source>
</evidence>
<feature type="binding site" evidence="9">
    <location>
        <position position="51"/>
    </location>
    <ligand>
        <name>Zn(2+)</name>
        <dbReference type="ChEBI" id="CHEBI:29105"/>
    </ligand>
</feature>
<dbReference type="GO" id="GO:0008270">
    <property type="term" value="F:zinc ion binding"/>
    <property type="evidence" value="ECO:0007669"/>
    <property type="project" value="InterPro"/>
</dbReference>
<organism evidence="10 11">
    <name type="scientific">Undibacterium nitidum</name>
    <dbReference type="NCBI Taxonomy" id="2762298"/>
    <lineage>
        <taxon>Bacteria</taxon>
        <taxon>Pseudomonadati</taxon>
        <taxon>Pseudomonadota</taxon>
        <taxon>Betaproteobacteria</taxon>
        <taxon>Burkholderiales</taxon>
        <taxon>Oxalobacteraceae</taxon>
        <taxon>Undibacterium</taxon>
    </lineage>
</organism>
<dbReference type="GO" id="GO:0004089">
    <property type="term" value="F:carbonate dehydratase activity"/>
    <property type="evidence" value="ECO:0007669"/>
    <property type="project" value="UniProtKB-EC"/>
</dbReference>
<comment type="catalytic activity">
    <reaction evidence="7">
        <text>hydrogencarbonate + H(+) = CO2 + H2O</text>
        <dbReference type="Rhea" id="RHEA:10748"/>
        <dbReference type="ChEBI" id="CHEBI:15377"/>
        <dbReference type="ChEBI" id="CHEBI:15378"/>
        <dbReference type="ChEBI" id="CHEBI:16526"/>
        <dbReference type="ChEBI" id="CHEBI:17544"/>
        <dbReference type="EC" id="4.2.1.1"/>
    </reaction>
</comment>
<evidence type="ECO:0000256" key="3">
    <source>
        <dbReference type="ARBA" id="ARBA00022723"/>
    </source>
</evidence>
<proteinExistence type="inferred from homology"/>
<evidence type="ECO:0000256" key="4">
    <source>
        <dbReference type="ARBA" id="ARBA00022833"/>
    </source>
</evidence>
<keyword evidence="4 9" id="KW-0862">Zinc</keyword>
<dbReference type="FunFam" id="3.40.1050.10:FF:000001">
    <property type="entry name" value="Carbonic anhydrase"/>
    <property type="match status" value="1"/>
</dbReference>
<dbReference type="RefSeq" id="WP_186916840.1">
    <property type="nucleotide sequence ID" value="NZ_JACOFZ010000004.1"/>
</dbReference>
<gene>
    <name evidence="10" type="primary">can</name>
    <name evidence="10" type="ORF">H8K36_12660</name>
</gene>
<evidence type="ECO:0000256" key="8">
    <source>
        <dbReference type="ARBA" id="ARBA00082533"/>
    </source>
</evidence>
<sequence length="223" mass="25009">MSEMLRNSVTPEQLFENNRKWAGSIVSRDADFFKKLAAQQSPEYLWIGCADSRVSANELLGLLPGELFVHRNIANVVVHSDLNCLSVLQFAIDVLKVKHIIVCGHYGCSGVQAALTGRRIGLADNWLRHVQDVHQKHEKYLGEVLPPKERLDRLCELNVIEQVVNVCQTTIIQDAWERGQEVAVHGWVYGIQDGLLSELGMTINSADMLAPHLERSLARYASL</sequence>
<name>A0A923HXW3_9BURK</name>
<dbReference type="NCBIfam" id="NF007756">
    <property type="entry name" value="PRK10437.1"/>
    <property type="match status" value="1"/>
</dbReference>
<protein>
    <recommendedName>
        <fullName evidence="6">Carbonic anhydrase 2</fullName>
        <ecNumber evidence="2">4.2.1.1</ecNumber>
    </recommendedName>
    <alternativeName>
        <fullName evidence="8">Carbonate dehydratase 2</fullName>
    </alternativeName>
</protein>
<evidence type="ECO:0000256" key="1">
    <source>
        <dbReference type="ARBA" id="ARBA00006217"/>
    </source>
</evidence>
<comment type="cofactor">
    <cofactor evidence="9">
        <name>Zn(2+)</name>
        <dbReference type="ChEBI" id="CHEBI:29105"/>
    </cofactor>
    <text evidence="9">Binds 1 zinc ion per subunit.</text>
</comment>
<dbReference type="InterPro" id="IPR001765">
    <property type="entry name" value="Carbonic_anhydrase"/>
</dbReference>
<dbReference type="EMBL" id="JACOFZ010000004">
    <property type="protein sequence ID" value="MBC3882236.1"/>
    <property type="molecule type" value="Genomic_DNA"/>
</dbReference>
<dbReference type="PROSITE" id="PS00704">
    <property type="entry name" value="PROK_CO2_ANHYDRASE_1"/>
    <property type="match status" value="1"/>
</dbReference>
<evidence type="ECO:0000256" key="6">
    <source>
        <dbReference type="ARBA" id="ARBA00039351"/>
    </source>
</evidence>
<feature type="binding site" evidence="9">
    <location>
        <position position="105"/>
    </location>
    <ligand>
        <name>Zn(2+)</name>
        <dbReference type="ChEBI" id="CHEBI:29105"/>
    </ligand>
</feature>
<evidence type="ECO:0000256" key="2">
    <source>
        <dbReference type="ARBA" id="ARBA00012925"/>
    </source>
</evidence>
<comment type="similarity">
    <text evidence="1">Belongs to the beta-class carbonic anhydrase family.</text>
</comment>
<dbReference type="PANTHER" id="PTHR11002:SF76">
    <property type="entry name" value="CARBONIC ANHYDRASE"/>
    <property type="match status" value="1"/>
</dbReference>
<dbReference type="Proteomes" id="UP000627446">
    <property type="component" value="Unassembled WGS sequence"/>
</dbReference>
<dbReference type="Gene3D" id="3.40.1050.10">
    <property type="entry name" value="Carbonic anhydrase"/>
    <property type="match status" value="1"/>
</dbReference>
<dbReference type="CDD" id="cd00883">
    <property type="entry name" value="beta_CA_cladeA"/>
    <property type="match status" value="1"/>
</dbReference>
<evidence type="ECO:0000256" key="9">
    <source>
        <dbReference type="PIRSR" id="PIRSR601765-1"/>
    </source>
</evidence>
<keyword evidence="5" id="KW-0456">Lyase</keyword>
<dbReference type="AlphaFoldDB" id="A0A923HXW3"/>
<accession>A0A923HXW3</accession>
<keyword evidence="3 9" id="KW-0479">Metal-binding</keyword>
<keyword evidence="11" id="KW-1185">Reference proteome</keyword>